<evidence type="ECO:0000256" key="5">
    <source>
        <dbReference type="ARBA" id="ARBA00022490"/>
    </source>
</evidence>
<keyword evidence="8 12" id="KW-0808">Transferase</keyword>
<comment type="function">
    <text evidence="10 12">Specifically methylates the N3 position of the uracil ring of uridine 1498 (m3U1498) in 16S rRNA. Acts on the fully assembled 30S ribosomal subunit.</text>
</comment>
<dbReference type="InterPro" id="IPR046886">
    <property type="entry name" value="RsmE_MTase_dom"/>
</dbReference>
<keyword evidence="6 12" id="KW-0698">rRNA processing</keyword>
<dbReference type="Pfam" id="PF04452">
    <property type="entry name" value="Methyltrans_RNA"/>
    <property type="match status" value="1"/>
</dbReference>
<dbReference type="SUPFAM" id="SSF88697">
    <property type="entry name" value="PUA domain-like"/>
    <property type="match status" value="1"/>
</dbReference>
<comment type="subcellular location">
    <subcellularLocation>
        <location evidence="1 12">Cytoplasm</location>
    </subcellularLocation>
</comment>
<comment type="catalytic activity">
    <reaction evidence="11 12">
        <text>uridine(1498) in 16S rRNA + S-adenosyl-L-methionine = N(3)-methyluridine(1498) in 16S rRNA + S-adenosyl-L-homocysteine + H(+)</text>
        <dbReference type="Rhea" id="RHEA:42920"/>
        <dbReference type="Rhea" id="RHEA-COMP:10283"/>
        <dbReference type="Rhea" id="RHEA-COMP:10284"/>
        <dbReference type="ChEBI" id="CHEBI:15378"/>
        <dbReference type="ChEBI" id="CHEBI:57856"/>
        <dbReference type="ChEBI" id="CHEBI:59789"/>
        <dbReference type="ChEBI" id="CHEBI:65315"/>
        <dbReference type="ChEBI" id="CHEBI:74502"/>
        <dbReference type="EC" id="2.1.1.193"/>
    </reaction>
</comment>
<dbReference type="OrthoDB" id="9815641at2"/>
<dbReference type="NCBIfam" id="NF008691">
    <property type="entry name" value="PRK11713.1-4"/>
    <property type="match status" value="1"/>
</dbReference>
<evidence type="ECO:0000256" key="3">
    <source>
        <dbReference type="ARBA" id="ARBA00012328"/>
    </source>
</evidence>
<protein>
    <recommendedName>
        <fullName evidence="4 12">Ribosomal RNA small subunit methyltransferase E</fullName>
        <ecNumber evidence="3 12">2.1.1.193</ecNumber>
    </recommendedName>
</protein>
<gene>
    <name evidence="15" type="ORF">AFK71_19455</name>
</gene>
<sequence>MQRYFVPAHTWSDKTIKITGDDVHHIKRVMRFQAGDEIICNHPDGQAAICQITFLDNQVVYADIVDWLTHHAELPVDIAIAQALPKGDKLEWILQKGTELGAHRFLPFQAARSVVKWEERRKEKKVKRWHKIVKEASEQSHRNKIPAVDPCKGLSEIIEASKDYDFALFAYEEEAKSEQHQSLGSALAKLEKKQSLLVCIGPEGGFSDEEVKFLKENEFQAIRLGPRILRTETAALYTLASISYHFEEMRCSSCQQ</sequence>
<dbReference type="PATRIC" id="fig|1473.5.peg.2632"/>
<dbReference type="NCBIfam" id="TIGR00046">
    <property type="entry name" value="RsmE family RNA methyltransferase"/>
    <property type="match status" value="1"/>
</dbReference>
<evidence type="ECO:0000259" key="14">
    <source>
        <dbReference type="Pfam" id="PF20260"/>
    </source>
</evidence>
<dbReference type="EMBL" id="LGTO01000007">
    <property type="protein sequence ID" value="KNE20535.1"/>
    <property type="molecule type" value="Genomic_DNA"/>
</dbReference>
<keyword evidence="7 12" id="KW-0489">Methyltransferase</keyword>
<dbReference type="InterPro" id="IPR029028">
    <property type="entry name" value="Alpha/beta_knot_MTases"/>
</dbReference>
<dbReference type="InterPro" id="IPR006700">
    <property type="entry name" value="RsmE"/>
</dbReference>
<dbReference type="NCBIfam" id="NF008692">
    <property type="entry name" value="PRK11713.1-5"/>
    <property type="match status" value="1"/>
</dbReference>
<dbReference type="GO" id="GO:0070042">
    <property type="term" value="F:rRNA (uridine-N3-)-methyltransferase activity"/>
    <property type="evidence" value="ECO:0007669"/>
    <property type="project" value="TreeGrafter"/>
</dbReference>
<feature type="domain" description="Ribosomal RNA small subunit methyltransferase E PUA-like" evidence="14">
    <location>
        <begin position="18"/>
        <end position="57"/>
    </location>
</feature>
<evidence type="ECO:0000256" key="4">
    <source>
        <dbReference type="ARBA" id="ARBA00013673"/>
    </source>
</evidence>
<evidence type="ECO:0000256" key="11">
    <source>
        <dbReference type="ARBA" id="ARBA00047944"/>
    </source>
</evidence>
<dbReference type="PIRSF" id="PIRSF015601">
    <property type="entry name" value="MTase_slr0722"/>
    <property type="match status" value="1"/>
</dbReference>
<evidence type="ECO:0000256" key="6">
    <source>
        <dbReference type="ARBA" id="ARBA00022552"/>
    </source>
</evidence>
<evidence type="ECO:0000256" key="2">
    <source>
        <dbReference type="ARBA" id="ARBA00005528"/>
    </source>
</evidence>
<dbReference type="RefSeq" id="WP_050353112.1">
    <property type="nucleotide sequence ID" value="NZ_BOSN01000001.1"/>
</dbReference>
<dbReference type="InterPro" id="IPR015947">
    <property type="entry name" value="PUA-like_sf"/>
</dbReference>
<comment type="caution">
    <text evidence="15">The sequence shown here is derived from an EMBL/GenBank/DDBJ whole genome shotgun (WGS) entry which is preliminary data.</text>
</comment>
<dbReference type="InterPro" id="IPR029026">
    <property type="entry name" value="tRNA_m1G_MTases_N"/>
</dbReference>
<comment type="similarity">
    <text evidence="2 12">Belongs to the RNA methyltransferase RsmE family.</text>
</comment>
<reference evidence="16" key="1">
    <citation type="submission" date="2015-07" db="EMBL/GenBank/DDBJ databases">
        <title>Fjat-10053 dsm26.</title>
        <authorList>
            <person name="Liu B."/>
            <person name="Wang J."/>
            <person name="Zhu Y."/>
            <person name="Liu G."/>
            <person name="Chen Q."/>
            <person name="Chen Z."/>
            <person name="Lan J."/>
            <person name="Che J."/>
            <person name="Ge C."/>
            <person name="Shi H."/>
            <person name="Pan Z."/>
            <person name="Liu X."/>
        </authorList>
    </citation>
    <scope>NUCLEOTIDE SEQUENCE [LARGE SCALE GENOMIC DNA]</scope>
    <source>
        <strain evidence="16">DSM 26</strain>
    </source>
</reference>
<dbReference type="GO" id="GO:0005737">
    <property type="term" value="C:cytoplasm"/>
    <property type="evidence" value="ECO:0007669"/>
    <property type="project" value="UniProtKB-SubCell"/>
</dbReference>
<dbReference type="Gene3D" id="3.40.1280.10">
    <property type="match status" value="1"/>
</dbReference>
<keyword evidence="16" id="KW-1185">Reference proteome</keyword>
<proteinExistence type="inferred from homology"/>
<name>A0A0L0QPK2_VIRPA</name>
<dbReference type="Pfam" id="PF20260">
    <property type="entry name" value="PUA_4"/>
    <property type="match status" value="1"/>
</dbReference>
<dbReference type="CDD" id="cd18084">
    <property type="entry name" value="RsmE-like"/>
    <property type="match status" value="1"/>
</dbReference>
<evidence type="ECO:0000256" key="10">
    <source>
        <dbReference type="ARBA" id="ARBA00025699"/>
    </source>
</evidence>
<evidence type="ECO:0000256" key="12">
    <source>
        <dbReference type="PIRNR" id="PIRNR015601"/>
    </source>
</evidence>
<organism evidence="15 16">
    <name type="scientific">Virgibacillus pantothenticus</name>
    <dbReference type="NCBI Taxonomy" id="1473"/>
    <lineage>
        <taxon>Bacteria</taxon>
        <taxon>Bacillati</taxon>
        <taxon>Bacillota</taxon>
        <taxon>Bacilli</taxon>
        <taxon>Bacillales</taxon>
        <taxon>Bacillaceae</taxon>
        <taxon>Virgibacillus</taxon>
    </lineage>
</organism>
<dbReference type="Proteomes" id="UP000036780">
    <property type="component" value="Unassembled WGS sequence"/>
</dbReference>
<keyword evidence="9 12" id="KW-0949">S-adenosyl-L-methionine</keyword>
<dbReference type="EC" id="2.1.1.193" evidence="3 12"/>
<evidence type="ECO:0000256" key="1">
    <source>
        <dbReference type="ARBA" id="ARBA00004496"/>
    </source>
</evidence>
<dbReference type="GO" id="GO:0070475">
    <property type="term" value="P:rRNA base methylation"/>
    <property type="evidence" value="ECO:0007669"/>
    <property type="project" value="TreeGrafter"/>
</dbReference>
<dbReference type="PANTHER" id="PTHR30027">
    <property type="entry name" value="RIBOSOMAL RNA SMALL SUBUNIT METHYLTRANSFERASE E"/>
    <property type="match status" value="1"/>
</dbReference>
<accession>A0A0L0QPK2</accession>
<evidence type="ECO:0000256" key="9">
    <source>
        <dbReference type="ARBA" id="ARBA00022691"/>
    </source>
</evidence>
<feature type="domain" description="Ribosomal RNA small subunit methyltransferase E methyltransferase" evidence="13">
    <location>
        <begin position="73"/>
        <end position="242"/>
    </location>
</feature>
<evidence type="ECO:0000256" key="7">
    <source>
        <dbReference type="ARBA" id="ARBA00022603"/>
    </source>
</evidence>
<dbReference type="PANTHER" id="PTHR30027:SF3">
    <property type="entry name" value="16S RRNA (URACIL(1498)-N(3))-METHYLTRANSFERASE"/>
    <property type="match status" value="1"/>
</dbReference>
<dbReference type="SUPFAM" id="SSF75217">
    <property type="entry name" value="alpha/beta knot"/>
    <property type="match status" value="1"/>
</dbReference>
<evidence type="ECO:0000259" key="13">
    <source>
        <dbReference type="Pfam" id="PF04452"/>
    </source>
</evidence>
<evidence type="ECO:0000256" key="8">
    <source>
        <dbReference type="ARBA" id="ARBA00022679"/>
    </source>
</evidence>
<dbReference type="Gene3D" id="2.40.240.20">
    <property type="entry name" value="Hypothetical PUA domain-like, domain 1"/>
    <property type="match status" value="1"/>
</dbReference>
<dbReference type="InterPro" id="IPR046887">
    <property type="entry name" value="RsmE_PUA-like"/>
</dbReference>
<dbReference type="AlphaFoldDB" id="A0A0L0QPK2"/>
<keyword evidence="5 12" id="KW-0963">Cytoplasm</keyword>
<evidence type="ECO:0000313" key="15">
    <source>
        <dbReference type="EMBL" id="KNE20535.1"/>
    </source>
</evidence>
<evidence type="ECO:0000313" key="16">
    <source>
        <dbReference type="Proteomes" id="UP000036780"/>
    </source>
</evidence>
<dbReference type="GeneID" id="66870279"/>